<dbReference type="RefSeq" id="WP_246143005.1">
    <property type="nucleotide sequence ID" value="NZ_VNIA01000001.1"/>
</dbReference>
<dbReference type="GO" id="GO:0046872">
    <property type="term" value="F:metal ion binding"/>
    <property type="evidence" value="ECO:0007669"/>
    <property type="project" value="UniProtKB-KW"/>
</dbReference>
<dbReference type="SUPFAM" id="SSF46626">
    <property type="entry name" value="Cytochrome c"/>
    <property type="match status" value="1"/>
</dbReference>
<dbReference type="Proteomes" id="UP000323136">
    <property type="component" value="Unassembled WGS sequence"/>
</dbReference>
<dbReference type="InterPro" id="IPR009056">
    <property type="entry name" value="Cyt_c-like_dom"/>
</dbReference>
<comment type="caution">
    <text evidence="6">The sequence shown here is derived from an EMBL/GenBank/DDBJ whole genome shotgun (WGS) entry which is preliminary data.</text>
</comment>
<evidence type="ECO:0000313" key="6">
    <source>
        <dbReference type="EMBL" id="TYQ00048.1"/>
    </source>
</evidence>
<organism evidence="6 7">
    <name type="scientific">Tenacibaculum adriaticum</name>
    <dbReference type="NCBI Taxonomy" id="413713"/>
    <lineage>
        <taxon>Bacteria</taxon>
        <taxon>Pseudomonadati</taxon>
        <taxon>Bacteroidota</taxon>
        <taxon>Flavobacteriia</taxon>
        <taxon>Flavobacteriales</taxon>
        <taxon>Flavobacteriaceae</taxon>
        <taxon>Tenacibaculum</taxon>
    </lineage>
</organism>
<evidence type="ECO:0000259" key="5">
    <source>
        <dbReference type="PROSITE" id="PS51007"/>
    </source>
</evidence>
<sequence length="331" mass="37919">MMKKRNIIYAVIIVAFFVLVSCNSKKEKYTSKTKVDKTEEKLAEHLGEKLLRRQCYVCHNPSASHNSIVAPPMIAIKAHYINKNTTKEEFTKAFVDFVTKPTNENAKLRGAVRRFGLMPIQNYKEDDLKLIADYLFDYQIDEPKWFKEHWQEMQGRSYINSGKTSEKSSSKTKADIGLEYALATKKVLGKNLMGKIQKEGTLEALKFCNEKAYHLTDSMATKFNATIKRVSDKPRNPKNKANKKEIEIINQYKNSVSANESIEPVVEESNGKTQFYYPIITNSMCLQCHGKSNDQIKPSVLNELANLYPQDKAKGYSENQVRGIWSITFNN</sequence>
<dbReference type="EMBL" id="VNIA01000001">
    <property type="protein sequence ID" value="TYQ00048.1"/>
    <property type="molecule type" value="Genomic_DNA"/>
</dbReference>
<name>A0A5S5DVT3_9FLAO</name>
<gene>
    <name evidence="6" type="ORF">C7447_101656</name>
</gene>
<reference evidence="6 7" key="1">
    <citation type="submission" date="2019-07" db="EMBL/GenBank/DDBJ databases">
        <title>Genomic Encyclopedia of Type Strains, Phase IV (KMG-IV): sequencing the most valuable type-strain genomes for metagenomic binning, comparative biology and taxonomic classification.</title>
        <authorList>
            <person name="Goeker M."/>
        </authorList>
    </citation>
    <scope>NUCLEOTIDE SEQUENCE [LARGE SCALE GENOMIC DNA]</scope>
    <source>
        <strain evidence="6 7">DSM 18961</strain>
    </source>
</reference>
<evidence type="ECO:0000256" key="1">
    <source>
        <dbReference type="ARBA" id="ARBA00022617"/>
    </source>
</evidence>
<keyword evidence="2 4" id="KW-0479">Metal-binding</keyword>
<keyword evidence="1 4" id="KW-0349">Heme</keyword>
<dbReference type="InterPro" id="IPR021796">
    <property type="entry name" value="Tll0287-like_dom"/>
</dbReference>
<dbReference type="GO" id="GO:0020037">
    <property type="term" value="F:heme binding"/>
    <property type="evidence" value="ECO:0007669"/>
    <property type="project" value="InterPro"/>
</dbReference>
<dbReference type="InterPro" id="IPR036909">
    <property type="entry name" value="Cyt_c-like_dom_sf"/>
</dbReference>
<evidence type="ECO:0000256" key="3">
    <source>
        <dbReference type="ARBA" id="ARBA00023004"/>
    </source>
</evidence>
<proteinExistence type="predicted"/>
<dbReference type="GO" id="GO:0009055">
    <property type="term" value="F:electron transfer activity"/>
    <property type="evidence" value="ECO:0007669"/>
    <property type="project" value="InterPro"/>
</dbReference>
<feature type="domain" description="Cytochrome c" evidence="5">
    <location>
        <begin position="42"/>
        <end position="139"/>
    </location>
</feature>
<keyword evidence="3 4" id="KW-0408">Iron</keyword>
<evidence type="ECO:0000256" key="4">
    <source>
        <dbReference type="PROSITE-ProRule" id="PRU00433"/>
    </source>
</evidence>
<dbReference type="Pfam" id="PF11845">
    <property type="entry name" value="Tll0287-like"/>
    <property type="match status" value="1"/>
</dbReference>
<evidence type="ECO:0000313" key="7">
    <source>
        <dbReference type="Proteomes" id="UP000323136"/>
    </source>
</evidence>
<evidence type="ECO:0000256" key="2">
    <source>
        <dbReference type="ARBA" id="ARBA00022723"/>
    </source>
</evidence>
<protein>
    <submittedName>
        <fullName evidence="6">Uncharacterized protein DUF3365</fullName>
    </submittedName>
</protein>
<accession>A0A5S5DVT3</accession>
<dbReference type="PROSITE" id="PS51007">
    <property type="entry name" value="CYTC"/>
    <property type="match status" value="1"/>
</dbReference>
<dbReference type="Gene3D" id="1.10.760.10">
    <property type="entry name" value="Cytochrome c-like domain"/>
    <property type="match status" value="1"/>
</dbReference>
<dbReference type="PROSITE" id="PS51257">
    <property type="entry name" value="PROKAR_LIPOPROTEIN"/>
    <property type="match status" value="1"/>
</dbReference>
<keyword evidence="7" id="KW-1185">Reference proteome</keyword>
<dbReference type="AlphaFoldDB" id="A0A5S5DVT3"/>